<feature type="transmembrane region" description="Helical" evidence="13">
    <location>
        <begin position="194"/>
        <end position="216"/>
    </location>
</feature>
<name>A0A6J2VNX6_CHACN</name>
<evidence type="ECO:0000256" key="6">
    <source>
        <dbReference type="ARBA" id="ARBA00022989"/>
    </source>
</evidence>
<evidence type="ECO:0000256" key="5">
    <source>
        <dbReference type="ARBA" id="ARBA00022725"/>
    </source>
</evidence>
<dbReference type="InParanoid" id="A0A6J2VNX6"/>
<dbReference type="PANTHER" id="PTHR26451">
    <property type="entry name" value="G_PROTEIN_RECEP_F1_2 DOMAIN-CONTAINING PROTEIN"/>
    <property type="match status" value="1"/>
</dbReference>
<protein>
    <submittedName>
        <fullName evidence="16">Gustatory receptor clone PTE03</fullName>
    </submittedName>
</protein>
<comment type="subcellular location">
    <subcellularLocation>
        <location evidence="1">Cell membrane</location>
        <topology evidence="1">Multi-pass membrane protein</topology>
    </subcellularLocation>
</comment>
<evidence type="ECO:0000256" key="8">
    <source>
        <dbReference type="ARBA" id="ARBA00023136"/>
    </source>
</evidence>
<gene>
    <name evidence="16" type="primary">LOC115814933</name>
</gene>
<dbReference type="PANTHER" id="PTHR26451:SF860">
    <property type="entry name" value="ODORANT RECEPTOR-RELATED"/>
    <property type="match status" value="1"/>
</dbReference>
<accession>A0A6J2VNX6</accession>
<keyword evidence="4 13" id="KW-0812">Transmembrane</keyword>
<feature type="transmembrane region" description="Helical" evidence="13">
    <location>
        <begin position="23"/>
        <end position="48"/>
    </location>
</feature>
<dbReference type="GO" id="GO:0005886">
    <property type="term" value="C:plasma membrane"/>
    <property type="evidence" value="ECO:0007669"/>
    <property type="project" value="UniProtKB-SubCell"/>
</dbReference>
<dbReference type="Pfam" id="PF13853">
    <property type="entry name" value="7tm_4"/>
    <property type="match status" value="1"/>
</dbReference>
<keyword evidence="3" id="KW-0716">Sensory transduction</keyword>
<evidence type="ECO:0000256" key="7">
    <source>
        <dbReference type="ARBA" id="ARBA00023040"/>
    </source>
</evidence>
<dbReference type="InterPro" id="IPR000276">
    <property type="entry name" value="GPCR_Rhodpsn"/>
</dbReference>
<dbReference type="GO" id="GO:0004984">
    <property type="term" value="F:olfactory receptor activity"/>
    <property type="evidence" value="ECO:0007669"/>
    <property type="project" value="InterPro"/>
</dbReference>
<dbReference type="PRINTS" id="PR00245">
    <property type="entry name" value="OLFACTORYR"/>
</dbReference>
<dbReference type="GO" id="GO:0005549">
    <property type="term" value="F:odorant binding"/>
    <property type="evidence" value="ECO:0007669"/>
    <property type="project" value="TreeGrafter"/>
</dbReference>
<keyword evidence="7" id="KW-0297">G-protein coupled receptor</keyword>
<dbReference type="FunFam" id="1.20.1070.10:FF:000024">
    <property type="entry name" value="Olfactory receptor"/>
    <property type="match status" value="1"/>
</dbReference>
<keyword evidence="9" id="KW-1015">Disulfide bond</keyword>
<keyword evidence="15" id="KW-1185">Reference proteome</keyword>
<sequence>MECVANITYITFEGHAGLQKYKYVYFTIALTAYLLILFFNSFIICLIFKNKTLHEPMYILIAALFLNAIFGTTAFYPKLLIDFLSDKQIISYPACALQAFLIYTYGVSEFTLLSAMAYDRYVSISKPLQYATLVKMSTVKKMLLISWFFPAFEIGIMVILTSRLKLCKFTLKKVYCDNYSIVKLSCGDTALNNYYGLFVLIISVFPALIFIVFSYIKILLICLRNSKDFRRKALQTCLPHLLIFVNFSVNCVFEVVQHRLEINIPETLRIIMIVESFCTPPLLNPIIYGLKLQEISKKIKRLLWPNKALAAIKATTFAY</sequence>
<reference evidence="16" key="1">
    <citation type="submission" date="2025-08" db="UniProtKB">
        <authorList>
            <consortium name="RefSeq"/>
        </authorList>
    </citation>
    <scope>IDENTIFICATION</scope>
</reference>
<dbReference type="PROSITE" id="PS50262">
    <property type="entry name" value="G_PROTEIN_RECEP_F1_2"/>
    <property type="match status" value="1"/>
</dbReference>
<feature type="transmembrane region" description="Helical" evidence="13">
    <location>
        <begin position="57"/>
        <end position="76"/>
    </location>
</feature>
<proteinExistence type="predicted"/>
<dbReference type="InterPro" id="IPR052921">
    <property type="entry name" value="GPCR1_Superfamily_Member"/>
</dbReference>
<organism evidence="15 16">
    <name type="scientific">Chanos chanos</name>
    <name type="common">Milkfish</name>
    <name type="synonym">Mugil chanos</name>
    <dbReference type="NCBI Taxonomy" id="29144"/>
    <lineage>
        <taxon>Eukaryota</taxon>
        <taxon>Metazoa</taxon>
        <taxon>Chordata</taxon>
        <taxon>Craniata</taxon>
        <taxon>Vertebrata</taxon>
        <taxon>Euteleostomi</taxon>
        <taxon>Actinopterygii</taxon>
        <taxon>Neopterygii</taxon>
        <taxon>Teleostei</taxon>
        <taxon>Ostariophysi</taxon>
        <taxon>Gonorynchiformes</taxon>
        <taxon>Chanidae</taxon>
        <taxon>Chanos</taxon>
    </lineage>
</organism>
<keyword evidence="6 13" id="KW-1133">Transmembrane helix</keyword>
<evidence type="ECO:0000256" key="13">
    <source>
        <dbReference type="SAM" id="Phobius"/>
    </source>
</evidence>
<feature type="transmembrane region" description="Helical" evidence="13">
    <location>
        <begin position="237"/>
        <end position="256"/>
    </location>
</feature>
<evidence type="ECO:0000256" key="2">
    <source>
        <dbReference type="ARBA" id="ARBA00022475"/>
    </source>
</evidence>
<feature type="domain" description="G-protein coupled receptors family 1 profile" evidence="14">
    <location>
        <begin position="39"/>
        <end position="288"/>
    </location>
</feature>
<evidence type="ECO:0000313" key="16">
    <source>
        <dbReference type="RefSeq" id="XP_030633767.1"/>
    </source>
</evidence>
<evidence type="ECO:0000256" key="12">
    <source>
        <dbReference type="ARBA" id="ARBA00023224"/>
    </source>
</evidence>
<feature type="transmembrane region" description="Helical" evidence="13">
    <location>
        <begin position="96"/>
        <end position="118"/>
    </location>
</feature>
<dbReference type="PROSITE" id="PS00237">
    <property type="entry name" value="G_PROTEIN_RECEP_F1_1"/>
    <property type="match status" value="1"/>
</dbReference>
<evidence type="ECO:0000256" key="3">
    <source>
        <dbReference type="ARBA" id="ARBA00022606"/>
    </source>
</evidence>
<feature type="transmembrane region" description="Helical" evidence="13">
    <location>
        <begin position="139"/>
        <end position="160"/>
    </location>
</feature>
<keyword evidence="8 13" id="KW-0472">Membrane</keyword>
<dbReference type="Gene3D" id="1.20.1070.10">
    <property type="entry name" value="Rhodopsin 7-helix transmembrane proteins"/>
    <property type="match status" value="1"/>
</dbReference>
<dbReference type="OrthoDB" id="10017003at2759"/>
<evidence type="ECO:0000256" key="1">
    <source>
        <dbReference type="ARBA" id="ARBA00004651"/>
    </source>
</evidence>
<feature type="transmembrane region" description="Helical" evidence="13">
    <location>
        <begin position="268"/>
        <end position="290"/>
    </location>
</feature>
<dbReference type="GO" id="GO:0004930">
    <property type="term" value="F:G protein-coupled receptor activity"/>
    <property type="evidence" value="ECO:0007669"/>
    <property type="project" value="UniProtKB-KW"/>
</dbReference>
<dbReference type="AlphaFoldDB" id="A0A6J2VNX6"/>
<evidence type="ECO:0000256" key="10">
    <source>
        <dbReference type="ARBA" id="ARBA00023170"/>
    </source>
</evidence>
<keyword evidence="11" id="KW-0325">Glycoprotein</keyword>
<dbReference type="InterPro" id="IPR017452">
    <property type="entry name" value="GPCR_Rhodpsn_7TM"/>
</dbReference>
<dbReference type="InterPro" id="IPR000725">
    <property type="entry name" value="Olfact_rcpt"/>
</dbReference>
<evidence type="ECO:0000256" key="9">
    <source>
        <dbReference type="ARBA" id="ARBA00023157"/>
    </source>
</evidence>
<evidence type="ECO:0000313" key="15">
    <source>
        <dbReference type="Proteomes" id="UP000504632"/>
    </source>
</evidence>
<dbReference type="SUPFAM" id="SSF81321">
    <property type="entry name" value="Family A G protein-coupled receptor-like"/>
    <property type="match status" value="1"/>
</dbReference>
<evidence type="ECO:0000256" key="4">
    <source>
        <dbReference type="ARBA" id="ARBA00022692"/>
    </source>
</evidence>
<dbReference type="GeneID" id="115814933"/>
<keyword evidence="10 16" id="KW-0675">Receptor</keyword>
<keyword evidence="2" id="KW-1003">Cell membrane</keyword>
<evidence type="ECO:0000256" key="11">
    <source>
        <dbReference type="ARBA" id="ARBA00023180"/>
    </source>
</evidence>
<dbReference type="Proteomes" id="UP000504632">
    <property type="component" value="Chromosome 6"/>
</dbReference>
<keyword evidence="5" id="KW-0552">Olfaction</keyword>
<keyword evidence="12" id="KW-0807">Transducer</keyword>
<dbReference type="RefSeq" id="XP_030633767.1">
    <property type="nucleotide sequence ID" value="XM_030777907.1"/>
</dbReference>
<evidence type="ECO:0000259" key="14">
    <source>
        <dbReference type="PROSITE" id="PS50262"/>
    </source>
</evidence>